<keyword evidence="4" id="KW-1185">Reference proteome</keyword>
<dbReference type="AlphaFoldDB" id="A0AAN6P9W4"/>
<dbReference type="InterPro" id="IPR007111">
    <property type="entry name" value="NACHT_NTPase"/>
</dbReference>
<dbReference type="SUPFAM" id="SSF52540">
    <property type="entry name" value="P-loop containing nucleoside triphosphate hydrolases"/>
    <property type="match status" value="1"/>
</dbReference>
<sequence>MADPFSIAASIAGILSLADTVVTRLIKYAKSVKGAEDEAKAWASEVNDFGGTIDRLARLTRALEAQGEAFDHTMRMHHIEGCHRVLSNVDDLLKKAERGLESQSQLTALHRKLKWPLSSGPRIKELMSTLSEHKARIAMALSADSMNGILQCLALSTSILDEIRDTKRITARIEESLETERVLSFFLKPEVNPQERYETSLRLRHPRTGLWLLRHPDFLTWIDTPGSKLWLTGIPGAGKTVLAGSVVEEALARRSDNVAVAFFFCDYKDEKTHLPVNILGALAYQLAIQSDEAYAILSRYYDELHPPRQMAQNPTIGGLQNTLSEMLGQYDRTYLMVDGLDECGEHVDDVVEAITSWAEDEERLNIALLSRDQTNIRSYLKDGYPILETAAQTEDVEQYVRAQIEERIRTRRLRLHDPLLKDEIVQGLTEGAKGMFRWVACQLDHLGTCLTDQECRDALTMLPPTLFETYTRILKRIPHKQVAIAHMVLNFIAFAHPPLPIPLLEHAISVSPKRGTLRSGDVIREATISELCSSLVRIKSLETYEWFEFAHFSVREFLDSEELVKLGLEDFRVSKPTCDRLLAVQCLRYLQLNNFSESPDATIEGILSVTQEHKSYLFYYYASFFWVMHARDEWTTLADRTVVNLAAKLFDPRKTPAFTRWAATLTLAIPRLDERESPEPQARKIECLLAPGAERLHSSLPGNNNSLMGFAIINAYDSIDFSVVSLLLERGILPTDNELAWFESGLTKLALEKNGIPAPTARIDRALRSFIMTLNDLLGKLPGVLPLACMVWKIAVRMDLSELKKTSTWRPGCLKQASRRQS</sequence>
<dbReference type="Pfam" id="PF24883">
    <property type="entry name" value="NPHP3_N"/>
    <property type="match status" value="1"/>
</dbReference>
<accession>A0AAN6P9W4</accession>
<dbReference type="InterPro" id="IPR027417">
    <property type="entry name" value="P-loop_NTPase"/>
</dbReference>
<dbReference type="Gene3D" id="3.40.50.300">
    <property type="entry name" value="P-loop containing nucleotide triphosphate hydrolases"/>
    <property type="match status" value="1"/>
</dbReference>
<evidence type="ECO:0000313" key="3">
    <source>
        <dbReference type="EMBL" id="KAK4034456.1"/>
    </source>
</evidence>
<organism evidence="3 4">
    <name type="scientific">Parachaetomium inaequale</name>
    <dbReference type="NCBI Taxonomy" id="2588326"/>
    <lineage>
        <taxon>Eukaryota</taxon>
        <taxon>Fungi</taxon>
        <taxon>Dikarya</taxon>
        <taxon>Ascomycota</taxon>
        <taxon>Pezizomycotina</taxon>
        <taxon>Sordariomycetes</taxon>
        <taxon>Sordariomycetidae</taxon>
        <taxon>Sordariales</taxon>
        <taxon>Chaetomiaceae</taxon>
        <taxon>Parachaetomium</taxon>
    </lineage>
</organism>
<dbReference type="PANTHER" id="PTHR10039">
    <property type="entry name" value="AMELOGENIN"/>
    <property type="match status" value="1"/>
</dbReference>
<proteinExistence type="predicted"/>
<dbReference type="Proteomes" id="UP001303115">
    <property type="component" value="Unassembled WGS sequence"/>
</dbReference>
<feature type="domain" description="NACHT" evidence="2">
    <location>
        <begin position="227"/>
        <end position="342"/>
    </location>
</feature>
<evidence type="ECO:0000256" key="1">
    <source>
        <dbReference type="ARBA" id="ARBA00022737"/>
    </source>
</evidence>
<protein>
    <recommendedName>
        <fullName evidence="2">NACHT domain-containing protein</fullName>
    </recommendedName>
</protein>
<comment type="caution">
    <text evidence="3">The sequence shown here is derived from an EMBL/GenBank/DDBJ whole genome shotgun (WGS) entry which is preliminary data.</text>
</comment>
<reference evidence="4" key="1">
    <citation type="journal article" date="2023" name="Mol. Phylogenet. Evol.">
        <title>Genome-scale phylogeny and comparative genomics of the fungal order Sordariales.</title>
        <authorList>
            <person name="Hensen N."/>
            <person name="Bonometti L."/>
            <person name="Westerberg I."/>
            <person name="Brannstrom I.O."/>
            <person name="Guillou S."/>
            <person name="Cros-Aarteil S."/>
            <person name="Calhoun S."/>
            <person name="Haridas S."/>
            <person name="Kuo A."/>
            <person name="Mondo S."/>
            <person name="Pangilinan J."/>
            <person name="Riley R."/>
            <person name="LaButti K."/>
            <person name="Andreopoulos B."/>
            <person name="Lipzen A."/>
            <person name="Chen C."/>
            <person name="Yan M."/>
            <person name="Daum C."/>
            <person name="Ng V."/>
            <person name="Clum A."/>
            <person name="Steindorff A."/>
            <person name="Ohm R.A."/>
            <person name="Martin F."/>
            <person name="Silar P."/>
            <person name="Natvig D.O."/>
            <person name="Lalanne C."/>
            <person name="Gautier V."/>
            <person name="Ament-Velasquez S.L."/>
            <person name="Kruys A."/>
            <person name="Hutchinson M.I."/>
            <person name="Powell A.J."/>
            <person name="Barry K."/>
            <person name="Miller A.N."/>
            <person name="Grigoriev I.V."/>
            <person name="Debuchy R."/>
            <person name="Gladieux P."/>
            <person name="Hiltunen Thoren M."/>
            <person name="Johannesson H."/>
        </authorList>
    </citation>
    <scope>NUCLEOTIDE SEQUENCE [LARGE SCALE GENOMIC DNA]</scope>
    <source>
        <strain evidence="4">CBS 284.82</strain>
    </source>
</reference>
<gene>
    <name evidence="3" type="ORF">C8A01DRAFT_49164</name>
</gene>
<dbReference type="InterPro" id="IPR056884">
    <property type="entry name" value="NPHP3-like_N"/>
</dbReference>
<evidence type="ECO:0000313" key="4">
    <source>
        <dbReference type="Proteomes" id="UP001303115"/>
    </source>
</evidence>
<dbReference type="EMBL" id="MU854479">
    <property type="protein sequence ID" value="KAK4034456.1"/>
    <property type="molecule type" value="Genomic_DNA"/>
</dbReference>
<keyword evidence="1" id="KW-0677">Repeat</keyword>
<evidence type="ECO:0000259" key="2">
    <source>
        <dbReference type="PROSITE" id="PS50837"/>
    </source>
</evidence>
<dbReference type="PROSITE" id="PS50837">
    <property type="entry name" value="NACHT"/>
    <property type="match status" value="1"/>
</dbReference>
<name>A0AAN6P9W4_9PEZI</name>
<dbReference type="PANTHER" id="PTHR10039:SF15">
    <property type="entry name" value="NACHT DOMAIN-CONTAINING PROTEIN"/>
    <property type="match status" value="1"/>
</dbReference>